<dbReference type="GeneID" id="92051594"/>
<evidence type="ECO:0000259" key="2">
    <source>
        <dbReference type="Pfam" id="PF00622"/>
    </source>
</evidence>
<dbReference type="SUPFAM" id="SSF49899">
    <property type="entry name" value="Concanavalin A-like lectins/glucanases"/>
    <property type="match status" value="1"/>
</dbReference>
<protein>
    <recommendedName>
        <fullName evidence="2">SPRY domain-containing protein</fullName>
    </recommendedName>
</protein>
<evidence type="ECO:0000256" key="1">
    <source>
        <dbReference type="SAM" id="MobiDB-lite"/>
    </source>
</evidence>
<dbReference type="InterPro" id="IPR044736">
    <property type="entry name" value="Gid1/RanBPM/SPLA_SPRY"/>
</dbReference>
<dbReference type="RefSeq" id="XP_066660722.1">
    <property type="nucleotide sequence ID" value="XM_066818534.1"/>
</dbReference>
<gene>
    <name evidence="3" type="ORF">PG997_014220</name>
</gene>
<dbReference type="Proteomes" id="UP001433268">
    <property type="component" value="Unassembled WGS sequence"/>
</dbReference>
<dbReference type="InterPro" id="IPR003877">
    <property type="entry name" value="SPRY_dom"/>
</dbReference>
<proteinExistence type="predicted"/>
<comment type="caution">
    <text evidence="3">The sequence shown here is derived from an EMBL/GenBank/DDBJ whole genome shotgun (WGS) entry which is preliminary data.</text>
</comment>
<dbReference type="Gene3D" id="1.25.40.20">
    <property type="entry name" value="Ankyrin repeat-containing domain"/>
    <property type="match status" value="1"/>
</dbReference>
<name>A0ABR1UT62_9PEZI</name>
<feature type="domain" description="SPRY" evidence="2">
    <location>
        <begin position="128"/>
        <end position="221"/>
    </location>
</feature>
<dbReference type="InterPro" id="IPR036770">
    <property type="entry name" value="Ankyrin_rpt-contain_sf"/>
</dbReference>
<evidence type="ECO:0000313" key="3">
    <source>
        <dbReference type="EMBL" id="KAK8062123.1"/>
    </source>
</evidence>
<dbReference type="Pfam" id="PF00622">
    <property type="entry name" value="SPRY"/>
    <property type="match status" value="1"/>
</dbReference>
<dbReference type="InterPro" id="IPR043136">
    <property type="entry name" value="B30.2/SPRY_sf"/>
</dbReference>
<dbReference type="Gene3D" id="2.60.120.920">
    <property type="match status" value="1"/>
</dbReference>
<dbReference type="SUPFAM" id="SSF48403">
    <property type="entry name" value="Ankyrin repeat"/>
    <property type="match status" value="1"/>
</dbReference>
<dbReference type="EMBL" id="JAQQWN010000010">
    <property type="protein sequence ID" value="KAK8062123.1"/>
    <property type="molecule type" value="Genomic_DNA"/>
</dbReference>
<feature type="region of interest" description="Disordered" evidence="1">
    <location>
        <begin position="232"/>
        <end position="255"/>
    </location>
</feature>
<dbReference type="CDD" id="cd12885">
    <property type="entry name" value="SPRY_RanBP_like"/>
    <property type="match status" value="1"/>
</dbReference>
<organism evidence="3 4">
    <name type="scientific">Apiospora hydei</name>
    <dbReference type="NCBI Taxonomy" id="1337664"/>
    <lineage>
        <taxon>Eukaryota</taxon>
        <taxon>Fungi</taxon>
        <taxon>Dikarya</taxon>
        <taxon>Ascomycota</taxon>
        <taxon>Pezizomycotina</taxon>
        <taxon>Sordariomycetes</taxon>
        <taxon>Xylariomycetidae</taxon>
        <taxon>Amphisphaeriales</taxon>
        <taxon>Apiosporaceae</taxon>
        <taxon>Apiospora</taxon>
    </lineage>
</organism>
<sequence length="255" mass="27966">MLIKNQPEAAKADTELQGICAMNGSIRLLEQLYNLGADLYRQDRYGWTPLELAQIENQIEVEFLDLDHPSSTIDVDDISNASSSYRTNYNSNYRNIDNKAQKQYLIVAIGLWARGIIMCPSISWPSAPSARSWAYFGDDGGFFSASETPTATWLRRGPPYGLAGDTVGCGVDFGVGKQRGTATIWFTHNGQRVKQHEFTDVQGRLWPVLGLKHAVKLETRFRGPFLYKGAGAGGTGEEENGKHDGQGLSVGAGDS</sequence>
<accession>A0ABR1UT62</accession>
<evidence type="ECO:0000313" key="4">
    <source>
        <dbReference type="Proteomes" id="UP001433268"/>
    </source>
</evidence>
<reference evidence="3 4" key="1">
    <citation type="submission" date="2023-01" db="EMBL/GenBank/DDBJ databases">
        <title>Analysis of 21 Apiospora genomes using comparative genomics revels a genus with tremendous synthesis potential of carbohydrate active enzymes and secondary metabolites.</title>
        <authorList>
            <person name="Sorensen T."/>
        </authorList>
    </citation>
    <scope>NUCLEOTIDE SEQUENCE [LARGE SCALE GENOMIC DNA]</scope>
    <source>
        <strain evidence="3 4">CBS 114990</strain>
    </source>
</reference>
<dbReference type="InterPro" id="IPR013320">
    <property type="entry name" value="ConA-like_dom_sf"/>
</dbReference>
<keyword evidence="4" id="KW-1185">Reference proteome</keyword>